<evidence type="ECO:0008006" key="4">
    <source>
        <dbReference type="Google" id="ProtNLM"/>
    </source>
</evidence>
<organism evidence="2 3">
    <name type="scientific">Candidatus Lokiarchaeum ossiferum</name>
    <dbReference type="NCBI Taxonomy" id="2951803"/>
    <lineage>
        <taxon>Archaea</taxon>
        <taxon>Promethearchaeati</taxon>
        <taxon>Promethearchaeota</taxon>
        <taxon>Promethearchaeia</taxon>
        <taxon>Promethearchaeales</taxon>
        <taxon>Promethearchaeaceae</taxon>
        <taxon>Candidatus Lokiarchaeum</taxon>
    </lineage>
</organism>
<keyword evidence="1" id="KW-0812">Transmembrane</keyword>
<reference evidence="2" key="1">
    <citation type="submission" date="2022-09" db="EMBL/GenBank/DDBJ databases">
        <title>Actin cytoskeleton and complex cell architecture in an #Asgard archaeon.</title>
        <authorList>
            <person name="Ponce Toledo R.I."/>
            <person name="Schleper C."/>
            <person name="Rodrigues Oliveira T."/>
            <person name="Wollweber F."/>
            <person name="Xu J."/>
            <person name="Rittmann S."/>
            <person name="Klingl A."/>
            <person name="Pilhofer M."/>
        </authorList>
    </citation>
    <scope>NUCLEOTIDE SEQUENCE</scope>
    <source>
        <strain evidence="2">B-35</strain>
    </source>
</reference>
<keyword evidence="3" id="KW-1185">Reference proteome</keyword>
<accession>A0ABY6HXH6</accession>
<feature type="transmembrane region" description="Helical" evidence="1">
    <location>
        <begin position="74"/>
        <end position="105"/>
    </location>
</feature>
<keyword evidence="1" id="KW-0472">Membrane</keyword>
<dbReference type="Proteomes" id="UP001208689">
    <property type="component" value="Chromosome"/>
</dbReference>
<feature type="transmembrane region" description="Helical" evidence="1">
    <location>
        <begin position="20"/>
        <end position="39"/>
    </location>
</feature>
<protein>
    <recommendedName>
        <fullName evidence="4">DUF4149 domain-containing protein</fullName>
    </recommendedName>
</protein>
<evidence type="ECO:0000313" key="3">
    <source>
        <dbReference type="Proteomes" id="UP001208689"/>
    </source>
</evidence>
<keyword evidence="1" id="KW-1133">Transmembrane helix</keyword>
<feature type="transmembrane region" description="Helical" evidence="1">
    <location>
        <begin position="45"/>
        <end position="67"/>
    </location>
</feature>
<evidence type="ECO:0000313" key="2">
    <source>
        <dbReference type="EMBL" id="UYP48227.1"/>
    </source>
</evidence>
<feature type="transmembrane region" description="Helical" evidence="1">
    <location>
        <begin position="111"/>
        <end position="132"/>
    </location>
</feature>
<proteinExistence type="predicted"/>
<dbReference type="EMBL" id="CP104013">
    <property type="protein sequence ID" value="UYP48227.1"/>
    <property type="molecule type" value="Genomic_DNA"/>
</dbReference>
<gene>
    <name evidence="2" type="ORF">NEF87_004512</name>
</gene>
<evidence type="ECO:0000256" key="1">
    <source>
        <dbReference type="SAM" id="Phobius"/>
    </source>
</evidence>
<feature type="transmembrane region" description="Helical" evidence="1">
    <location>
        <begin position="163"/>
        <end position="186"/>
    </location>
</feature>
<name>A0ABY6HXH6_9ARCH</name>
<sequence length="188" mass="21952">MEVLQKDMSLKKWKKMHNWYRVIVFLQNLIFSIISNFAINPIVSNFSLLITIITCISGIGWIGAIYYKPVSKIYLFIFAVCRYVFGLIYILNMASLYFLVFVAFVMDTPNFLRITWFIICSCIIISSFFNLWDCIQAPYGFHTLDLDHIPKNRLRKMKNIKKCGFILLWMNIGVICASLIVEAILFSL</sequence>